<feature type="compositionally biased region" description="Basic and acidic residues" evidence="1">
    <location>
        <begin position="163"/>
        <end position="176"/>
    </location>
</feature>
<comment type="caution">
    <text evidence="3">The sequence shown here is derived from an EMBL/GenBank/DDBJ whole genome shotgun (WGS) entry which is preliminary data.</text>
</comment>
<keyword evidence="2" id="KW-0472">Membrane</keyword>
<organism evidence="3 4">
    <name type="scientific">Chengkuizengella axinellae</name>
    <dbReference type="NCBI Taxonomy" id="3064388"/>
    <lineage>
        <taxon>Bacteria</taxon>
        <taxon>Bacillati</taxon>
        <taxon>Bacillota</taxon>
        <taxon>Bacilli</taxon>
        <taxon>Bacillales</taxon>
        <taxon>Paenibacillaceae</taxon>
        <taxon>Chengkuizengella</taxon>
    </lineage>
</organism>
<dbReference type="Proteomes" id="UP001231941">
    <property type="component" value="Unassembled WGS sequence"/>
</dbReference>
<gene>
    <name evidence="3" type="ORF">Q5Y73_02980</name>
</gene>
<dbReference type="NCBIfam" id="TIGR02867">
    <property type="entry name" value="spore_II_P"/>
    <property type="match status" value="1"/>
</dbReference>
<dbReference type="SUPFAM" id="SSF53187">
    <property type="entry name" value="Zn-dependent exopeptidases"/>
    <property type="match status" value="1"/>
</dbReference>
<evidence type="ECO:0000313" key="4">
    <source>
        <dbReference type="Proteomes" id="UP001231941"/>
    </source>
</evidence>
<evidence type="ECO:0000256" key="1">
    <source>
        <dbReference type="SAM" id="MobiDB-lite"/>
    </source>
</evidence>
<evidence type="ECO:0000256" key="2">
    <source>
        <dbReference type="SAM" id="Phobius"/>
    </source>
</evidence>
<dbReference type="InterPro" id="IPR010897">
    <property type="entry name" value="Spore_II_P"/>
</dbReference>
<keyword evidence="2" id="KW-1133">Transmembrane helix</keyword>
<protein>
    <submittedName>
        <fullName evidence="3">Stage II sporulation protein P</fullName>
    </submittedName>
</protein>
<dbReference type="EMBL" id="JAVAMP010000001">
    <property type="protein sequence ID" value="MDP5273058.1"/>
    <property type="molecule type" value="Genomic_DNA"/>
</dbReference>
<accession>A0ABT9IUU8</accession>
<dbReference type="Pfam" id="PF07454">
    <property type="entry name" value="SpoIIP"/>
    <property type="match status" value="1"/>
</dbReference>
<feature type="region of interest" description="Disordered" evidence="1">
    <location>
        <begin position="156"/>
        <end position="189"/>
    </location>
</feature>
<keyword evidence="4" id="KW-1185">Reference proteome</keyword>
<reference evidence="3 4" key="1">
    <citation type="submission" date="2023-08" db="EMBL/GenBank/DDBJ databases">
        <authorList>
            <person name="Park J.-S."/>
        </authorList>
    </citation>
    <scope>NUCLEOTIDE SEQUENCE [LARGE SCALE GENOMIC DNA]</scope>
    <source>
        <strain evidence="3 4">2205SS18-9</strain>
    </source>
</reference>
<evidence type="ECO:0000313" key="3">
    <source>
        <dbReference type="EMBL" id="MDP5273058.1"/>
    </source>
</evidence>
<name>A0ABT9IUU8_9BACL</name>
<feature type="transmembrane region" description="Helical" evidence="2">
    <location>
        <begin position="6"/>
        <end position="29"/>
    </location>
</feature>
<proteinExistence type="predicted"/>
<dbReference type="RefSeq" id="WP_305990351.1">
    <property type="nucleotide sequence ID" value="NZ_JAVAMP010000001.1"/>
</dbReference>
<keyword evidence="2" id="KW-0812">Transmembrane</keyword>
<sequence length="404" mass="45002">MNNQSTIVGVLLRVFSIISMGTLAIFLMLSIGSFTQSKMVTSPFDSMKGLGTSVSSQFFMDMMAVEIPQMKSDINSSTFSQKNVLHFVFRYVTSINPKDPKSLLANEVPGLAMEKAILLRGGSNIDEVVEPLDLRPPSQPVELDKNIDNIKVDTIIETNSSDNDEKPISETNKQEESTTNQSNEQPIVEPAAGGNPLVFIYHSHNRESWLPESGQAYDENINIISLGKRLEKSLKNLGVVAVSSKKDYKTTVADYNWNFSYKYSLKTLEEAYVVNSSLQYFIDIHRDSQPRDITTVEIDGENYAQFYFIIGANNPNWRENESFAYKINEALEKTHPGISRGVWSKSSIYGNGEYNQSFSPNSVVIEIGGVENTLEESNRSIDLLAKVLSEIVWEAEKVDAGVGG</sequence>